<feature type="region of interest" description="Disordered" evidence="1">
    <location>
        <begin position="1"/>
        <end position="25"/>
    </location>
</feature>
<dbReference type="Proteomes" id="UP000215335">
    <property type="component" value="Unassembled WGS sequence"/>
</dbReference>
<dbReference type="AlphaFoldDB" id="A0A232F0W5"/>
<feature type="compositionally biased region" description="Basic residues" evidence="1">
    <location>
        <begin position="1"/>
        <end position="15"/>
    </location>
</feature>
<evidence type="ECO:0000313" key="2">
    <source>
        <dbReference type="EMBL" id="OXU24173.1"/>
    </source>
</evidence>
<comment type="caution">
    <text evidence="2">The sequence shown here is derived from an EMBL/GenBank/DDBJ whole genome shotgun (WGS) entry which is preliminary data.</text>
</comment>
<organism evidence="2 3">
    <name type="scientific">Trichomalopsis sarcophagae</name>
    <dbReference type="NCBI Taxonomy" id="543379"/>
    <lineage>
        <taxon>Eukaryota</taxon>
        <taxon>Metazoa</taxon>
        <taxon>Ecdysozoa</taxon>
        <taxon>Arthropoda</taxon>
        <taxon>Hexapoda</taxon>
        <taxon>Insecta</taxon>
        <taxon>Pterygota</taxon>
        <taxon>Neoptera</taxon>
        <taxon>Endopterygota</taxon>
        <taxon>Hymenoptera</taxon>
        <taxon>Apocrita</taxon>
        <taxon>Proctotrupomorpha</taxon>
        <taxon>Chalcidoidea</taxon>
        <taxon>Pteromalidae</taxon>
        <taxon>Pteromalinae</taxon>
        <taxon>Trichomalopsis</taxon>
    </lineage>
</organism>
<proteinExistence type="predicted"/>
<keyword evidence="3" id="KW-1185">Reference proteome</keyword>
<sequence>MRAKRSLAQRSRKGSGNRANYDEENAGSLGVSRKADYTRSLGVYPVTSEIWSFALTFTLPVQSSLSCGLLESTWVSTIGAAKNLRTLPS</sequence>
<gene>
    <name evidence="2" type="ORF">TSAR_005216</name>
</gene>
<reference evidence="2 3" key="1">
    <citation type="journal article" date="2017" name="Curr. Biol.">
        <title>The Evolution of Venom by Co-option of Single-Copy Genes.</title>
        <authorList>
            <person name="Martinson E.O."/>
            <person name="Mrinalini"/>
            <person name="Kelkar Y.D."/>
            <person name="Chang C.H."/>
            <person name="Werren J.H."/>
        </authorList>
    </citation>
    <scope>NUCLEOTIDE SEQUENCE [LARGE SCALE GENOMIC DNA]</scope>
    <source>
        <strain evidence="2 3">Alberta</strain>
        <tissue evidence="2">Whole body</tissue>
    </source>
</reference>
<name>A0A232F0W5_9HYME</name>
<evidence type="ECO:0000313" key="3">
    <source>
        <dbReference type="Proteomes" id="UP000215335"/>
    </source>
</evidence>
<accession>A0A232F0W5</accession>
<dbReference type="EMBL" id="NNAY01001378">
    <property type="protein sequence ID" value="OXU24173.1"/>
    <property type="molecule type" value="Genomic_DNA"/>
</dbReference>
<evidence type="ECO:0000256" key="1">
    <source>
        <dbReference type="SAM" id="MobiDB-lite"/>
    </source>
</evidence>
<protein>
    <submittedName>
        <fullName evidence="2">Uncharacterized protein</fullName>
    </submittedName>
</protein>